<accession>A0A1M6SR79</accession>
<evidence type="ECO:0000313" key="3">
    <source>
        <dbReference type="Proteomes" id="UP000242497"/>
    </source>
</evidence>
<protein>
    <recommendedName>
        <fullName evidence="1">Phosphodiester glycosidase domain-containing protein</fullName>
    </recommendedName>
</protein>
<dbReference type="PANTHER" id="PTHR40446:SF2">
    <property type="entry name" value="N-ACETYLGLUCOSAMINE-1-PHOSPHODIESTER ALPHA-N-ACETYLGLUCOSAMINIDASE"/>
    <property type="match status" value="1"/>
</dbReference>
<name>A0A1M6SR79_9FIRM</name>
<proteinExistence type="predicted"/>
<dbReference type="InterPro" id="IPR018711">
    <property type="entry name" value="NAGPA"/>
</dbReference>
<dbReference type="EMBL" id="FRAE01000075">
    <property type="protein sequence ID" value="SHK47150.1"/>
    <property type="molecule type" value="Genomic_DNA"/>
</dbReference>
<dbReference type="OrthoDB" id="9809781at2"/>
<dbReference type="Proteomes" id="UP000242497">
    <property type="component" value="Unassembled WGS sequence"/>
</dbReference>
<dbReference type="AlphaFoldDB" id="A0A1M6SR79"/>
<dbReference type="RefSeq" id="WP_072890328.1">
    <property type="nucleotide sequence ID" value="NZ_FRAE01000075.1"/>
</dbReference>
<evidence type="ECO:0000259" key="1">
    <source>
        <dbReference type="Pfam" id="PF09992"/>
    </source>
</evidence>
<keyword evidence="3" id="KW-1185">Reference proteome</keyword>
<sequence>MNKKLISFILTGFLVFSSSINIFGNSIINQKESEINLSKGVKYKNIYTFTEDGIQNVNLVVIDLNDPNVKLDILFNKDGFTKRQKVSDMVKNEDNVLAAINGDFFSMSNPSFSLGPIVKDGKVLSNPHYEVNKYASFLKDIDNNIFLTYLKPDVSISNTTTNNTINIAAINKPSQYFANIVVYTNEYIKNSPGANDTYYDLCEVVVEDNVVKEVRYGQPSIPIPENGYIIVAGGNNGLVLRDNFNVGDEIKINSTFNLDYNNIDLALGGGSLILKDGEIYPPTQKVKGKSQRSAVGITPDNKLILFTVDGRLSNVIGMDENDVAHYMKSLGCKDAMLFDGGGSTELIVKNDIVNTLVGGKERPIVNSLAIKNIGEKGDFSNIEAYLDKNFGYVGDEFKINIGTFDSDYNPINIPIDDINFDISGIEGSFDKNVFIPTSGGKGTITVSYEGEKVSIPIDIVEKQNTDSNLVENLPEDGFNIAFLGDMSIKNNRLLDKLIHVKYKKELEKNSDTVVFIGNLNSNFESNLNKTKSSFKKSYSSNIVDNNLIISLDSSNGGFYKIKGQWDFLKNSLDTSLDNIFIVLNSKDSLKLKDEIETFKKTLYEKGFEKNIYVIYKGNEFSQIVEGNVRYISIPDYKNVYKDDFLNDYKYLLINIKDDEIKYTYKNILDK</sequence>
<dbReference type="Pfam" id="PF09992">
    <property type="entry name" value="NAGPA"/>
    <property type="match status" value="1"/>
</dbReference>
<reference evidence="3" key="1">
    <citation type="submission" date="2016-11" db="EMBL/GenBank/DDBJ databases">
        <authorList>
            <person name="Varghese N."/>
            <person name="Submissions S."/>
        </authorList>
    </citation>
    <scope>NUCLEOTIDE SEQUENCE [LARGE SCALE GENOMIC DNA]</scope>
    <source>
        <strain evidence="3">DSM 15518</strain>
    </source>
</reference>
<gene>
    <name evidence="2" type="ORF">SAMN02744037_02411</name>
</gene>
<evidence type="ECO:0000313" key="2">
    <source>
        <dbReference type="EMBL" id="SHK47150.1"/>
    </source>
</evidence>
<dbReference type="PANTHER" id="PTHR40446">
    <property type="entry name" value="N-ACETYLGLUCOSAMINE-1-PHOSPHODIESTER ALPHA-N-ACETYLGLUCOSAMINIDASE"/>
    <property type="match status" value="1"/>
</dbReference>
<feature type="domain" description="Phosphodiester glycosidase" evidence="1">
    <location>
        <begin position="202"/>
        <end position="370"/>
    </location>
</feature>
<organism evidence="2 3">
    <name type="scientific">Tepidibacter formicigenes DSM 15518</name>
    <dbReference type="NCBI Taxonomy" id="1123349"/>
    <lineage>
        <taxon>Bacteria</taxon>
        <taxon>Bacillati</taxon>
        <taxon>Bacillota</taxon>
        <taxon>Clostridia</taxon>
        <taxon>Peptostreptococcales</taxon>
        <taxon>Peptostreptococcaceae</taxon>
        <taxon>Tepidibacter</taxon>
    </lineage>
</organism>
<dbReference type="STRING" id="1123349.SAMN02744037_02411"/>